<comment type="similarity">
    <text evidence="3 15">Belongs to the peptidase S11 family.</text>
</comment>
<dbReference type="InterPro" id="IPR015956">
    <property type="entry name" value="Peniciliin-bd_prot_C_sf"/>
</dbReference>
<dbReference type="Gene3D" id="3.40.710.10">
    <property type="entry name" value="DD-peptidase/beta-lactamase superfamily"/>
    <property type="match status" value="1"/>
</dbReference>
<dbReference type="InterPro" id="IPR037167">
    <property type="entry name" value="Peptidase_S11_C_sf"/>
</dbReference>
<keyword evidence="11" id="KW-0961">Cell wall biogenesis/degradation</keyword>
<dbReference type="RefSeq" id="WP_101029853.1">
    <property type="nucleotide sequence ID" value="NZ_CABMMZ010000074.1"/>
</dbReference>
<feature type="active site" description="Acyl-ester intermediate" evidence="13">
    <location>
        <position position="59"/>
    </location>
</feature>
<evidence type="ECO:0000256" key="5">
    <source>
        <dbReference type="ARBA" id="ARBA00022645"/>
    </source>
</evidence>
<dbReference type="GO" id="GO:0009252">
    <property type="term" value="P:peptidoglycan biosynthetic process"/>
    <property type="evidence" value="ECO:0007669"/>
    <property type="project" value="UniProtKB-UniPathway"/>
</dbReference>
<dbReference type="Proteomes" id="UP000233425">
    <property type="component" value="Unassembled WGS sequence"/>
</dbReference>
<dbReference type="InterPro" id="IPR001967">
    <property type="entry name" value="Peptidase_S11_N"/>
</dbReference>
<name>A0A2N0UHX4_9FIRM</name>
<keyword evidence="5 18" id="KW-0121">Carboxypeptidase</keyword>
<evidence type="ECO:0000256" key="1">
    <source>
        <dbReference type="ARBA" id="ARBA00003217"/>
    </source>
</evidence>
<keyword evidence="8 18" id="KW-0378">Hydrolase</keyword>
<dbReference type="GO" id="GO:0006508">
    <property type="term" value="P:proteolysis"/>
    <property type="evidence" value="ECO:0007669"/>
    <property type="project" value="UniProtKB-KW"/>
</dbReference>
<reference evidence="18" key="1">
    <citation type="journal article" date="2018" name="Environ. Microbiol.">
        <title>Sporulation capability and amylosome conservation among diverse human colonic and rumen isolates of the keystone starch-degrader Ruminococcus bromii.</title>
        <authorList>
            <person name="Mukhopadhya I."/>
            <person name="Morais S."/>
            <person name="Laverde-Gomez J."/>
            <person name="Sheridan P.O."/>
            <person name="Walker A.W."/>
            <person name="Kelly W."/>
            <person name="Klieve A.V."/>
            <person name="Ouwerkerk D."/>
            <person name="Duncan S.H."/>
            <person name="Louis P."/>
            <person name="Koropatkin N."/>
            <person name="Cockburn D."/>
            <person name="Kibler R."/>
            <person name="Cooper P.J."/>
            <person name="Sandoval C."/>
            <person name="Crost E."/>
            <person name="Juge N."/>
            <person name="Bayer E.A."/>
            <person name="Flint H.J."/>
        </authorList>
    </citation>
    <scope>NUCLEOTIDE SEQUENCE [LARGE SCALE GENOMIC DNA]</scope>
    <source>
        <strain evidence="18">ATCC 27255</strain>
    </source>
</reference>
<keyword evidence="7 16" id="KW-0732">Signal</keyword>
<evidence type="ECO:0000256" key="4">
    <source>
        <dbReference type="ARBA" id="ARBA00012448"/>
    </source>
</evidence>
<comment type="pathway">
    <text evidence="2">Cell wall biogenesis; peptidoglycan biosynthesis.</text>
</comment>
<evidence type="ECO:0000313" key="18">
    <source>
        <dbReference type="EMBL" id="PKD26585.1"/>
    </source>
</evidence>
<feature type="binding site" evidence="14">
    <location>
        <position position="222"/>
    </location>
    <ligand>
        <name>substrate</name>
    </ligand>
</feature>
<evidence type="ECO:0000313" key="19">
    <source>
        <dbReference type="Proteomes" id="UP000233425"/>
    </source>
</evidence>
<evidence type="ECO:0000256" key="9">
    <source>
        <dbReference type="ARBA" id="ARBA00022960"/>
    </source>
</evidence>
<dbReference type="Gene3D" id="2.60.410.10">
    <property type="entry name" value="D-Ala-D-Ala carboxypeptidase, C-terminal domain"/>
    <property type="match status" value="1"/>
</dbReference>
<dbReference type="InterPro" id="IPR018044">
    <property type="entry name" value="Peptidase_S11"/>
</dbReference>
<dbReference type="Pfam" id="PF07943">
    <property type="entry name" value="PBP5_C"/>
    <property type="match status" value="1"/>
</dbReference>
<gene>
    <name evidence="18" type="primary">dacB_2</name>
    <name evidence="18" type="ORF">RBATCC27255_01952</name>
</gene>
<organism evidence="18 19">
    <name type="scientific">Ruminococcus bromii</name>
    <dbReference type="NCBI Taxonomy" id="40518"/>
    <lineage>
        <taxon>Bacteria</taxon>
        <taxon>Bacillati</taxon>
        <taxon>Bacillota</taxon>
        <taxon>Clostridia</taxon>
        <taxon>Eubacteriales</taxon>
        <taxon>Oscillospiraceae</taxon>
        <taxon>Ruminococcus</taxon>
    </lineage>
</organism>
<dbReference type="SMART" id="SM00936">
    <property type="entry name" value="PBP5_C"/>
    <property type="match status" value="1"/>
</dbReference>
<dbReference type="EC" id="3.4.16.4" evidence="4"/>
<feature type="domain" description="Peptidase S11 D-Ala-D-Ala carboxypeptidase A C-terminal" evidence="17">
    <location>
        <begin position="269"/>
        <end position="358"/>
    </location>
</feature>
<dbReference type="GO" id="GO:0071555">
    <property type="term" value="P:cell wall organization"/>
    <property type="evidence" value="ECO:0007669"/>
    <property type="project" value="UniProtKB-KW"/>
</dbReference>
<comment type="function">
    <text evidence="1">Removes C-terminal D-alanyl residues from sugar-peptide cell wall precursors.</text>
</comment>
<feature type="active site" description="Proton acceptor" evidence="13">
    <location>
        <position position="62"/>
    </location>
</feature>
<dbReference type="PANTHER" id="PTHR21581">
    <property type="entry name" value="D-ALANYL-D-ALANINE CARBOXYPEPTIDASE"/>
    <property type="match status" value="1"/>
</dbReference>
<dbReference type="Pfam" id="PF00768">
    <property type="entry name" value="Peptidase_S11"/>
    <property type="match status" value="1"/>
</dbReference>
<sequence>MKKIISLAVCFVMPFVLMGAKTAEDTPPTTSAQAFVLYCPDNNTVICSKNADEKMKPASTTKIMTSLITLEEAASCNSEVTFKQEMVAEGSSMYLKVGEKVRLSDLASGMMMASGNDAANAAAYTISGSPEKFSQRMNEKAKQIGMTNTNFVTPSGLDDENHYSSAKDMALLMSYALENDDFANLTAKKSVTVEFLEPKSKKTAYANHNRLLSLYPYCTGGKTGYTTAAGRCLVSSAKKDGVTLVCVTLNDRNDWNDHISLYDYAFEKYRGVDCKDADFCADIPCVGGDKDSVTVTGEKNNTIVLKREDCDKIKKKIFIDSFLYAPIEKNESVGRIEYTLGGKLLYKCNIVAGEKIKSDKKSVSIFSAIGNLFS</sequence>
<feature type="chain" id="PRO_5039167036" description="serine-type D-Ala-D-Ala carboxypeptidase" evidence="16">
    <location>
        <begin position="24"/>
        <end position="374"/>
    </location>
</feature>
<dbReference type="SUPFAM" id="SSF56601">
    <property type="entry name" value="beta-lactamase/transpeptidase-like"/>
    <property type="match status" value="1"/>
</dbReference>
<keyword evidence="10" id="KW-0573">Peptidoglycan synthesis</keyword>
<dbReference type="GO" id="GO:0008360">
    <property type="term" value="P:regulation of cell shape"/>
    <property type="evidence" value="ECO:0007669"/>
    <property type="project" value="UniProtKB-KW"/>
</dbReference>
<keyword evidence="9" id="KW-0133">Cell shape</keyword>
<evidence type="ECO:0000256" key="14">
    <source>
        <dbReference type="PIRSR" id="PIRSR618044-2"/>
    </source>
</evidence>
<evidence type="ECO:0000259" key="17">
    <source>
        <dbReference type="SMART" id="SM00936"/>
    </source>
</evidence>
<dbReference type="AlphaFoldDB" id="A0A2N0UHX4"/>
<proteinExistence type="inferred from homology"/>
<keyword evidence="19" id="KW-1185">Reference proteome</keyword>
<dbReference type="PRINTS" id="PR00725">
    <property type="entry name" value="DADACBPTASE1"/>
</dbReference>
<feature type="signal peptide" evidence="16">
    <location>
        <begin position="1"/>
        <end position="23"/>
    </location>
</feature>
<dbReference type="SUPFAM" id="SSF69189">
    <property type="entry name" value="Penicillin-binding protein associated domain"/>
    <property type="match status" value="1"/>
</dbReference>
<comment type="caution">
    <text evidence="18">The sequence shown here is derived from an EMBL/GenBank/DDBJ whole genome shotgun (WGS) entry which is preliminary data.</text>
</comment>
<keyword evidence="6" id="KW-0645">Protease</keyword>
<dbReference type="EMBL" id="NNSR01000074">
    <property type="protein sequence ID" value="PKD26585.1"/>
    <property type="molecule type" value="Genomic_DNA"/>
</dbReference>
<evidence type="ECO:0000256" key="15">
    <source>
        <dbReference type="RuleBase" id="RU004016"/>
    </source>
</evidence>
<evidence type="ECO:0000256" key="8">
    <source>
        <dbReference type="ARBA" id="ARBA00022801"/>
    </source>
</evidence>
<dbReference type="GO" id="GO:0009002">
    <property type="term" value="F:serine-type D-Ala-D-Ala carboxypeptidase activity"/>
    <property type="evidence" value="ECO:0007669"/>
    <property type="project" value="UniProtKB-EC"/>
</dbReference>
<evidence type="ECO:0000256" key="13">
    <source>
        <dbReference type="PIRSR" id="PIRSR618044-1"/>
    </source>
</evidence>
<dbReference type="PANTHER" id="PTHR21581:SF33">
    <property type="entry name" value="D-ALANYL-D-ALANINE CARBOXYPEPTIDASE DACB"/>
    <property type="match status" value="1"/>
</dbReference>
<evidence type="ECO:0000256" key="6">
    <source>
        <dbReference type="ARBA" id="ARBA00022670"/>
    </source>
</evidence>
<evidence type="ECO:0000256" key="2">
    <source>
        <dbReference type="ARBA" id="ARBA00004752"/>
    </source>
</evidence>
<dbReference type="InterPro" id="IPR012907">
    <property type="entry name" value="Peptidase_S11_C"/>
</dbReference>
<evidence type="ECO:0000256" key="7">
    <source>
        <dbReference type="ARBA" id="ARBA00022729"/>
    </source>
</evidence>
<accession>A0A2N0UHX4</accession>
<evidence type="ECO:0000256" key="16">
    <source>
        <dbReference type="SAM" id="SignalP"/>
    </source>
</evidence>
<feature type="active site" evidence="13">
    <location>
        <position position="114"/>
    </location>
</feature>
<evidence type="ECO:0000256" key="11">
    <source>
        <dbReference type="ARBA" id="ARBA00023316"/>
    </source>
</evidence>
<dbReference type="InterPro" id="IPR012338">
    <property type="entry name" value="Beta-lactam/transpept-like"/>
</dbReference>
<protein>
    <recommendedName>
        <fullName evidence="4">serine-type D-Ala-D-Ala carboxypeptidase</fullName>
        <ecNumber evidence="4">3.4.16.4</ecNumber>
    </recommendedName>
</protein>
<evidence type="ECO:0000256" key="12">
    <source>
        <dbReference type="ARBA" id="ARBA00034000"/>
    </source>
</evidence>
<evidence type="ECO:0000256" key="10">
    <source>
        <dbReference type="ARBA" id="ARBA00022984"/>
    </source>
</evidence>
<comment type="catalytic activity">
    <reaction evidence="12">
        <text>Preferential cleavage: (Ac)2-L-Lys-D-Ala-|-D-Ala. Also transpeptidation of peptidyl-alanyl moieties that are N-acyl substituents of D-alanine.</text>
        <dbReference type="EC" id="3.4.16.4"/>
    </reaction>
</comment>
<dbReference type="UniPathway" id="UPA00219"/>
<evidence type="ECO:0000256" key="3">
    <source>
        <dbReference type="ARBA" id="ARBA00007164"/>
    </source>
</evidence>